<keyword evidence="2" id="KW-1185">Reference proteome</keyword>
<proteinExistence type="predicted"/>
<accession>A0AAV4B7E3</accession>
<dbReference type="EMBL" id="BLXT01004584">
    <property type="protein sequence ID" value="GFO15017.1"/>
    <property type="molecule type" value="Genomic_DNA"/>
</dbReference>
<protein>
    <submittedName>
        <fullName evidence="1">Uncharacterized protein</fullName>
    </submittedName>
</protein>
<sequence>MKSIDTDVLPAVDSVKAICVLHNFLLAKEPNRIQVASDSDKDKWCTTGDTSARSQEAEILLKSRLQFDRHCATTLILQKAVTVATRSLYALDQEPYLETILIVNSLSSSSSSSFICVHLRLV</sequence>
<dbReference type="Proteomes" id="UP000735302">
    <property type="component" value="Unassembled WGS sequence"/>
</dbReference>
<reference evidence="1 2" key="1">
    <citation type="journal article" date="2021" name="Elife">
        <title>Chloroplast acquisition without the gene transfer in kleptoplastic sea slugs, Plakobranchus ocellatus.</title>
        <authorList>
            <person name="Maeda T."/>
            <person name="Takahashi S."/>
            <person name="Yoshida T."/>
            <person name="Shimamura S."/>
            <person name="Takaki Y."/>
            <person name="Nagai Y."/>
            <person name="Toyoda A."/>
            <person name="Suzuki Y."/>
            <person name="Arimoto A."/>
            <person name="Ishii H."/>
            <person name="Satoh N."/>
            <person name="Nishiyama T."/>
            <person name="Hasebe M."/>
            <person name="Maruyama T."/>
            <person name="Minagawa J."/>
            <person name="Obokata J."/>
            <person name="Shigenobu S."/>
        </authorList>
    </citation>
    <scope>NUCLEOTIDE SEQUENCE [LARGE SCALE GENOMIC DNA]</scope>
</reference>
<dbReference type="AlphaFoldDB" id="A0AAV4B7E3"/>
<name>A0AAV4B7E3_9GAST</name>
<evidence type="ECO:0000313" key="2">
    <source>
        <dbReference type="Proteomes" id="UP000735302"/>
    </source>
</evidence>
<evidence type="ECO:0000313" key="1">
    <source>
        <dbReference type="EMBL" id="GFO15017.1"/>
    </source>
</evidence>
<organism evidence="1 2">
    <name type="scientific">Plakobranchus ocellatus</name>
    <dbReference type="NCBI Taxonomy" id="259542"/>
    <lineage>
        <taxon>Eukaryota</taxon>
        <taxon>Metazoa</taxon>
        <taxon>Spiralia</taxon>
        <taxon>Lophotrochozoa</taxon>
        <taxon>Mollusca</taxon>
        <taxon>Gastropoda</taxon>
        <taxon>Heterobranchia</taxon>
        <taxon>Euthyneura</taxon>
        <taxon>Panpulmonata</taxon>
        <taxon>Sacoglossa</taxon>
        <taxon>Placobranchoidea</taxon>
        <taxon>Plakobranchidae</taxon>
        <taxon>Plakobranchus</taxon>
    </lineage>
</organism>
<comment type="caution">
    <text evidence="1">The sequence shown here is derived from an EMBL/GenBank/DDBJ whole genome shotgun (WGS) entry which is preliminary data.</text>
</comment>
<gene>
    <name evidence="1" type="ORF">PoB_004152200</name>
</gene>